<keyword evidence="3" id="KW-1185">Reference proteome</keyword>
<evidence type="ECO:0000313" key="2">
    <source>
        <dbReference type="EMBL" id="SCG77224.1"/>
    </source>
</evidence>
<dbReference type="OrthoDB" id="9933061at2"/>
<accession>A0A1C5K328</accession>
<dbReference type="EMBL" id="LT607754">
    <property type="protein sequence ID" value="SCG77224.1"/>
    <property type="molecule type" value="Genomic_DNA"/>
</dbReference>
<sequence length="102" mass="11241">MATDPPPKARRSIPAPSPDDGPDPNDPTSDLVAQVHHYSRAVTAAELRRLARRNPCLRADDLEVIDAALDELVESLLLARLRGLPQHTTRLKRLFGTARKTS</sequence>
<proteinExistence type="predicted"/>
<evidence type="ECO:0000256" key="1">
    <source>
        <dbReference type="SAM" id="MobiDB-lite"/>
    </source>
</evidence>
<name>A0A1C5K328_9ACTN</name>
<protein>
    <submittedName>
        <fullName evidence="2">Uncharacterized protein</fullName>
    </submittedName>
</protein>
<evidence type="ECO:0000313" key="3">
    <source>
        <dbReference type="Proteomes" id="UP000198221"/>
    </source>
</evidence>
<dbReference type="RefSeq" id="WP_157746583.1">
    <property type="nucleotide sequence ID" value="NZ_LT607754.1"/>
</dbReference>
<reference evidence="3" key="1">
    <citation type="submission" date="2016-06" db="EMBL/GenBank/DDBJ databases">
        <authorList>
            <person name="Varghese N."/>
            <person name="Submissions Spin"/>
        </authorList>
    </citation>
    <scope>NUCLEOTIDE SEQUENCE [LARGE SCALE GENOMIC DNA]</scope>
    <source>
        <strain evidence="3">DSM 43819</strain>
    </source>
</reference>
<organism evidence="2 3">
    <name type="scientific">Micromonospora inositola</name>
    <dbReference type="NCBI Taxonomy" id="47865"/>
    <lineage>
        <taxon>Bacteria</taxon>
        <taxon>Bacillati</taxon>
        <taxon>Actinomycetota</taxon>
        <taxon>Actinomycetes</taxon>
        <taxon>Micromonosporales</taxon>
        <taxon>Micromonosporaceae</taxon>
        <taxon>Micromonospora</taxon>
    </lineage>
</organism>
<feature type="region of interest" description="Disordered" evidence="1">
    <location>
        <begin position="1"/>
        <end position="30"/>
    </location>
</feature>
<dbReference type="AlphaFoldDB" id="A0A1C5K328"/>
<dbReference type="Proteomes" id="UP000198221">
    <property type="component" value="Chromosome I"/>
</dbReference>
<gene>
    <name evidence="2" type="ORF">GA0070613_6185</name>
</gene>